<evidence type="ECO:0000256" key="5">
    <source>
        <dbReference type="ARBA" id="ARBA00023125"/>
    </source>
</evidence>
<dbReference type="CDD" id="cd07153">
    <property type="entry name" value="Fur_like"/>
    <property type="match status" value="1"/>
</dbReference>
<dbReference type="Gene3D" id="1.10.10.10">
    <property type="entry name" value="Winged helix-like DNA-binding domain superfamily/Winged helix DNA-binding domain"/>
    <property type="match status" value="1"/>
</dbReference>
<protein>
    <recommendedName>
        <fullName evidence="7">Ferric uptake regulation protein</fullName>
    </recommendedName>
</protein>
<keyword evidence="9" id="KW-1185">Reference proteome</keyword>
<proteinExistence type="inferred from homology"/>
<evidence type="ECO:0000313" key="8">
    <source>
        <dbReference type="EMBL" id="GIU67771.1"/>
    </source>
</evidence>
<comment type="subunit">
    <text evidence="7">Homodimer.</text>
</comment>
<evidence type="ECO:0000256" key="1">
    <source>
        <dbReference type="ARBA" id="ARBA00007957"/>
    </source>
</evidence>
<keyword evidence="7" id="KW-0408">Iron</keyword>
<accession>A0ABQ4PXT3</accession>
<reference evidence="8" key="2">
    <citation type="journal article" date="2023" name="ISME Commun">
        <title>Characterization of a bloom-associated alphaproteobacterial lineage, 'Candidatus Phycosocius': insights into freshwater algal-bacterial interactions.</title>
        <authorList>
            <person name="Tanabe Y."/>
            <person name="Yamaguchi H."/>
            <person name="Yoshida M."/>
            <person name="Kai A."/>
            <person name="Okazaki Y."/>
        </authorList>
    </citation>
    <scope>NUCLEOTIDE SEQUENCE</scope>
    <source>
        <strain evidence="8">BOTRYCO-1</strain>
    </source>
</reference>
<evidence type="ECO:0000313" key="9">
    <source>
        <dbReference type="Proteomes" id="UP001161064"/>
    </source>
</evidence>
<dbReference type="InterPro" id="IPR002481">
    <property type="entry name" value="FUR"/>
</dbReference>
<organism evidence="8 9">
    <name type="scientific">Candidatus Phycosocius spiralis</name>
    <dbReference type="NCBI Taxonomy" id="2815099"/>
    <lineage>
        <taxon>Bacteria</taxon>
        <taxon>Pseudomonadati</taxon>
        <taxon>Pseudomonadota</taxon>
        <taxon>Alphaproteobacteria</taxon>
        <taxon>Caulobacterales</taxon>
        <taxon>Caulobacterales incertae sedis</taxon>
        <taxon>Candidatus Phycosocius</taxon>
    </lineage>
</organism>
<keyword evidence="5 7" id="KW-0238">DNA-binding</keyword>
<name>A0ABQ4PXT3_9PROT</name>
<reference evidence="8" key="1">
    <citation type="submission" date="2021-05" db="EMBL/GenBank/DDBJ databases">
        <authorList>
            <person name="Tanabe Y."/>
        </authorList>
    </citation>
    <scope>NUCLEOTIDE SEQUENCE</scope>
    <source>
        <strain evidence="8">BOTRYCO-1</strain>
    </source>
</reference>
<dbReference type="EMBL" id="BPFZ01000013">
    <property type="protein sequence ID" value="GIU67771.1"/>
    <property type="molecule type" value="Genomic_DNA"/>
</dbReference>
<dbReference type="Pfam" id="PF01475">
    <property type="entry name" value="FUR"/>
    <property type="match status" value="1"/>
</dbReference>
<keyword evidence="2 7" id="KW-0678">Repressor</keyword>
<keyword evidence="4 7" id="KW-0805">Transcription regulation</keyword>
<dbReference type="InterPro" id="IPR043135">
    <property type="entry name" value="Fur_C"/>
</dbReference>
<dbReference type="PANTHER" id="PTHR33202:SF6">
    <property type="entry name" value="ZINC UPTAKE REGULATION PROTEIN"/>
    <property type="match status" value="1"/>
</dbReference>
<evidence type="ECO:0000256" key="6">
    <source>
        <dbReference type="ARBA" id="ARBA00023163"/>
    </source>
</evidence>
<evidence type="ECO:0000256" key="2">
    <source>
        <dbReference type="ARBA" id="ARBA00022491"/>
    </source>
</evidence>
<dbReference type="SUPFAM" id="SSF46785">
    <property type="entry name" value="Winged helix' DNA-binding domain"/>
    <property type="match status" value="1"/>
</dbReference>
<gene>
    <name evidence="8" type="primary">zur</name>
    <name evidence="7" type="synonym">fur</name>
    <name evidence="8" type="ORF">PsB1_1925</name>
</gene>
<keyword evidence="3 7" id="KW-0862">Zinc</keyword>
<sequence length="148" mass="15964">MEAAMHALIREAEALCLRTGVTFTPPRRRVLELLAASKIPMKAYDLISQAGADGHPFKPPTVYRALEFLCQLGLVHRIEQDATFVACCHSGHTQPVALFVCNSCLKVTEVAYPNVAKVLENAAQAQGFQVESIVVEGRGQCAPCAQAA</sequence>
<dbReference type="PANTHER" id="PTHR33202">
    <property type="entry name" value="ZINC UPTAKE REGULATION PROTEIN"/>
    <property type="match status" value="1"/>
</dbReference>
<evidence type="ECO:0000256" key="4">
    <source>
        <dbReference type="ARBA" id="ARBA00023015"/>
    </source>
</evidence>
<dbReference type="InterPro" id="IPR036388">
    <property type="entry name" value="WH-like_DNA-bd_sf"/>
</dbReference>
<keyword evidence="6 7" id="KW-0804">Transcription</keyword>
<evidence type="ECO:0000256" key="7">
    <source>
        <dbReference type="RuleBase" id="RU364037"/>
    </source>
</evidence>
<keyword evidence="7" id="KW-0479">Metal-binding</keyword>
<dbReference type="InterPro" id="IPR036390">
    <property type="entry name" value="WH_DNA-bd_sf"/>
</dbReference>
<keyword evidence="7" id="KW-0963">Cytoplasm</keyword>
<dbReference type="Gene3D" id="3.30.1490.190">
    <property type="match status" value="1"/>
</dbReference>
<comment type="similarity">
    <text evidence="1 7">Belongs to the Fur family.</text>
</comment>
<evidence type="ECO:0000256" key="3">
    <source>
        <dbReference type="ARBA" id="ARBA00022833"/>
    </source>
</evidence>
<comment type="caution">
    <text evidence="8">The sequence shown here is derived from an EMBL/GenBank/DDBJ whole genome shotgun (WGS) entry which is preliminary data.</text>
</comment>
<dbReference type="Proteomes" id="UP001161064">
    <property type="component" value="Unassembled WGS sequence"/>
</dbReference>
<comment type="subcellular location">
    <subcellularLocation>
        <location evidence="7">Cytoplasm</location>
    </subcellularLocation>
</comment>